<evidence type="ECO:0000256" key="6">
    <source>
        <dbReference type="SAM" id="Phobius"/>
    </source>
</evidence>
<proteinExistence type="inferred from homology"/>
<organism evidence="7 8">
    <name type="scientific">Tagetes erecta</name>
    <name type="common">African marigold</name>
    <dbReference type="NCBI Taxonomy" id="13708"/>
    <lineage>
        <taxon>Eukaryota</taxon>
        <taxon>Viridiplantae</taxon>
        <taxon>Streptophyta</taxon>
        <taxon>Embryophyta</taxon>
        <taxon>Tracheophyta</taxon>
        <taxon>Spermatophyta</taxon>
        <taxon>Magnoliopsida</taxon>
        <taxon>eudicotyledons</taxon>
        <taxon>Gunneridae</taxon>
        <taxon>Pentapetalae</taxon>
        <taxon>asterids</taxon>
        <taxon>campanulids</taxon>
        <taxon>Asterales</taxon>
        <taxon>Asteraceae</taxon>
        <taxon>Asteroideae</taxon>
        <taxon>Heliantheae alliance</taxon>
        <taxon>Tageteae</taxon>
        <taxon>Tagetes</taxon>
    </lineage>
</organism>
<feature type="transmembrane region" description="Helical" evidence="6">
    <location>
        <begin position="20"/>
        <end position="39"/>
    </location>
</feature>
<evidence type="ECO:0008006" key="9">
    <source>
        <dbReference type="Google" id="ProtNLM"/>
    </source>
</evidence>
<gene>
    <name evidence="7" type="ORF">QVD17_11091</name>
</gene>
<evidence type="ECO:0000256" key="1">
    <source>
        <dbReference type="ARBA" id="ARBA00002410"/>
    </source>
</evidence>
<accession>A0AAD8L960</accession>
<dbReference type="GO" id="GO:0003993">
    <property type="term" value="F:acid phosphatase activity"/>
    <property type="evidence" value="ECO:0007669"/>
    <property type="project" value="InterPro"/>
</dbReference>
<dbReference type="Pfam" id="PF03767">
    <property type="entry name" value="Acid_phosphat_B"/>
    <property type="match status" value="1"/>
</dbReference>
<evidence type="ECO:0000256" key="2">
    <source>
        <dbReference type="ARBA" id="ARBA00022729"/>
    </source>
</evidence>
<protein>
    <recommendedName>
        <fullName evidence="9">Acid phosphatase</fullName>
    </recommendedName>
</protein>
<comment type="function">
    <text evidence="1">May function as somatic storage protein during early seedling development.</text>
</comment>
<reference evidence="7" key="1">
    <citation type="journal article" date="2023" name="bioRxiv">
        <title>Improved chromosome-level genome assembly for marigold (Tagetes erecta).</title>
        <authorList>
            <person name="Jiang F."/>
            <person name="Yuan L."/>
            <person name="Wang S."/>
            <person name="Wang H."/>
            <person name="Xu D."/>
            <person name="Wang A."/>
            <person name="Fan W."/>
        </authorList>
    </citation>
    <scope>NUCLEOTIDE SEQUENCE</scope>
    <source>
        <strain evidence="7">WSJ</strain>
        <tissue evidence="7">Leaf</tissue>
    </source>
</reference>
<keyword evidence="6" id="KW-0472">Membrane</keyword>
<comment type="similarity">
    <text evidence="5">Belongs to the APS1/VSP family.</text>
</comment>
<name>A0AAD8L960_TARER</name>
<dbReference type="GO" id="GO:0045735">
    <property type="term" value="F:nutrient reservoir activity"/>
    <property type="evidence" value="ECO:0007669"/>
    <property type="project" value="UniProtKB-KW"/>
</dbReference>
<evidence type="ECO:0000256" key="5">
    <source>
        <dbReference type="PIRNR" id="PIRNR002674"/>
    </source>
</evidence>
<comment type="caution">
    <text evidence="7">The sequence shown here is derived from an EMBL/GenBank/DDBJ whole genome shotgun (WGS) entry which is preliminary data.</text>
</comment>
<sequence>MHCTDAHDMKLVSTLTIQNMGFSFLILMMTISTAVAFPFDYESYLLMPHSLTGSGRCLSWRVAVEANNIRDWSDVPSYCVDYIGSYMRGSQYRQDRDIVCDEALKYAKSLNLTGDGKDVWVFDVDETTLSNLPYFLSEGTWNINATSFQDWLKKGEAPALKEPLKLYKKLKNLGFKIVFITGLSETYSDVRIKNLKEVGYTEWEKLILKGANDVSSAVVYKSSKRKELEASGYRIRGNMGDQWSDLVGSNTGDRTFKMPNPIYYIA</sequence>
<evidence type="ECO:0000313" key="7">
    <source>
        <dbReference type="EMBL" id="KAK1434172.1"/>
    </source>
</evidence>
<dbReference type="NCBIfam" id="TIGR01675">
    <property type="entry name" value="plant-AP"/>
    <property type="match status" value="1"/>
</dbReference>
<dbReference type="Gene3D" id="3.40.50.1000">
    <property type="entry name" value="HAD superfamily/HAD-like"/>
    <property type="match status" value="1"/>
</dbReference>
<dbReference type="EMBL" id="JAUHHV010000002">
    <property type="protein sequence ID" value="KAK1434172.1"/>
    <property type="molecule type" value="Genomic_DNA"/>
</dbReference>
<evidence type="ECO:0000256" key="4">
    <source>
        <dbReference type="ARBA" id="ARBA00023180"/>
    </source>
</evidence>
<keyword evidence="6" id="KW-0812">Transmembrane</keyword>
<keyword evidence="3" id="KW-0758">Storage protein</keyword>
<keyword evidence="2" id="KW-0732">Signal</keyword>
<keyword evidence="8" id="KW-1185">Reference proteome</keyword>
<evidence type="ECO:0000256" key="3">
    <source>
        <dbReference type="ARBA" id="ARBA00022761"/>
    </source>
</evidence>
<dbReference type="AlphaFoldDB" id="A0AAD8L960"/>
<keyword evidence="6" id="KW-1133">Transmembrane helix</keyword>
<evidence type="ECO:0000313" key="8">
    <source>
        <dbReference type="Proteomes" id="UP001229421"/>
    </source>
</evidence>
<dbReference type="InterPro" id="IPR036412">
    <property type="entry name" value="HAD-like_sf"/>
</dbReference>
<dbReference type="InterPro" id="IPR023214">
    <property type="entry name" value="HAD_sf"/>
</dbReference>
<dbReference type="PANTHER" id="PTHR31284:SF19">
    <property type="entry name" value="VEGETATIVE STORAGE PROTEIN 1-RELATED"/>
    <property type="match status" value="1"/>
</dbReference>
<dbReference type="PIRSF" id="PIRSF002674">
    <property type="entry name" value="VSP"/>
    <property type="match status" value="1"/>
</dbReference>
<dbReference type="SUPFAM" id="SSF56784">
    <property type="entry name" value="HAD-like"/>
    <property type="match status" value="1"/>
</dbReference>
<dbReference type="InterPro" id="IPR014403">
    <property type="entry name" value="APS1/VSP"/>
</dbReference>
<dbReference type="InterPro" id="IPR010028">
    <property type="entry name" value="Acid_phosphatase_pln"/>
</dbReference>
<keyword evidence="4" id="KW-0325">Glycoprotein</keyword>
<dbReference type="Proteomes" id="UP001229421">
    <property type="component" value="Unassembled WGS sequence"/>
</dbReference>
<dbReference type="InterPro" id="IPR005519">
    <property type="entry name" value="Acid_phosphat_B-like"/>
</dbReference>
<dbReference type="PANTHER" id="PTHR31284">
    <property type="entry name" value="ACID PHOSPHATASE-LIKE PROTEIN"/>
    <property type="match status" value="1"/>
</dbReference>